<protein>
    <submittedName>
        <fullName evidence="1">Uncharacterized protein</fullName>
    </submittedName>
</protein>
<dbReference type="OrthoDB" id="1000485at2759"/>
<evidence type="ECO:0000313" key="2">
    <source>
        <dbReference type="Proteomes" id="UP000828251"/>
    </source>
</evidence>
<name>A0A9D3WGG7_9ROSI</name>
<dbReference type="EMBL" id="JAIQCV010000001">
    <property type="protein sequence ID" value="KAH1128859.1"/>
    <property type="molecule type" value="Genomic_DNA"/>
</dbReference>
<organism evidence="1 2">
    <name type="scientific">Gossypium stocksii</name>
    <dbReference type="NCBI Taxonomy" id="47602"/>
    <lineage>
        <taxon>Eukaryota</taxon>
        <taxon>Viridiplantae</taxon>
        <taxon>Streptophyta</taxon>
        <taxon>Embryophyta</taxon>
        <taxon>Tracheophyta</taxon>
        <taxon>Spermatophyta</taxon>
        <taxon>Magnoliopsida</taxon>
        <taxon>eudicotyledons</taxon>
        <taxon>Gunneridae</taxon>
        <taxon>Pentapetalae</taxon>
        <taxon>rosids</taxon>
        <taxon>malvids</taxon>
        <taxon>Malvales</taxon>
        <taxon>Malvaceae</taxon>
        <taxon>Malvoideae</taxon>
        <taxon>Gossypium</taxon>
    </lineage>
</organism>
<accession>A0A9D3WGG7</accession>
<reference evidence="1 2" key="1">
    <citation type="journal article" date="2021" name="Plant Biotechnol. J.">
        <title>Multi-omics assisted identification of the key and species-specific regulatory components of drought-tolerant mechanisms in Gossypium stocksii.</title>
        <authorList>
            <person name="Yu D."/>
            <person name="Ke L."/>
            <person name="Zhang D."/>
            <person name="Wu Y."/>
            <person name="Sun Y."/>
            <person name="Mei J."/>
            <person name="Sun J."/>
            <person name="Sun Y."/>
        </authorList>
    </citation>
    <scope>NUCLEOTIDE SEQUENCE [LARGE SCALE GENOMIC DNA]</scope>
    <source>
        <strain evidence="2">cv. E1</strain>
        <tissue evidence="1">Leaf</tissue>
    </source>
</reference>
<dbReference type="Proteomes" id="UP000828251">
    <property type="component" value="Unassembled WGS sequence"/>
</dbReference>
<gene>
    <name evidence="1" type="ORF">J1N35_000237</name>
</gene>
<comment type="caution">
    <text evidence="1">The sequence shown here is derived from an EMBL/GenBank/DDBJ whole genome shotgun (WGS) entry which is preliminary data.</text>
</comment>
<proteinExistence type="predicted"/>
<keyword evidence="2" id="KW-1185">Reference proteome</keyword>
<sequence length="88" mass="9405">MSNPNLIPLGSNQRFPIIGNNYGSSLGKGISVVDGLENGPLEMVVEEENDPLSVVEGKKRQRLVFGPKDTLGFNVECGALDLTASFGR</sequence>
<evidence type="ECO:0000313" key="1">
    <source>
        <dbReference type="EMBL" id="KAH1128859.1"/>
    </source>
</evidence>
<dbReference type="AlphaFoldDB" id="A0A9D3WGG7"/>